<comment type="similarity">
    <text evidence="1">Belongs to the ComF/GntX family.</text>
</comment>
<dbReference type="InterPro" id="IPR000836">
    <property type="entry name" value="PRTase_dom"/>
</dbReference>
<reference evidence="4" key="1">
    <citation type="submission" date="2017-09" db="EMBL/GenBank/DDBJ databases">
        <title>Depth-based differentiation of microbial function through sediment-hosted aquifers and enrichment of novel symbionts in the deep terrestrial subsurface.</title>
        <authorList>
            <person name="Probst A.J."/>
            <person name="Ladd B."/>
            <person name="Jarett J.K."/>
            <person name="Geller-Mcgrath D.E."/>
            <person name="Sieber C.M.K."/>
            <person name="Emerson J.B."/>
            <person name="Anantharaman K."/>
            <person name="Thomas B.C."/>
            <person name="Malmstrom R."/>
            <person name="Stieglmeier M."/>
            <person name="Klingl A."/>
            <person name="Woyke T."/>
            <person name="Ryan C.M."/>
            <person name="Banfield J.F."/>
        </authorList>
    </citation>
    <scope>NUCLEOTIDE SEQUENCE [LARGE SCALE GENOMIC DNA]</scope>
</reference>
<organism evidence="3 4">
    <name type="scientific">Candidatus Nealsonbacteria bacterium CG_4_10_14_0_2_um_filter_39_15</name>
    <dbReference type="NCBI Taxonomy" id="1974681"/>
    <lineage>
        <taxon>Bacteria</taxon>
        <taxon>Candidatus Nealsoniibacteriota</taxon>
    </lineage>
</organism>
<protein>
    <recommendedName>
        <fullName evidence="2">Phosphoribosyltransferase domain-containing protein</fullName>
    </recommendedName>
</protein>
<dbReference type="AlphaFoldDB" id="A0A2M7UW36"/>
<dbReference type="Proteomes" id="UP000230081">
    <property type="component" value="Unassembled WGS sequence"/>
</dbReference>
<feature type="domain" description="Phosphoribosyltransferase" evidence="2">
    <location>
        <begin position="164"/>
        <end position="215"/>
    </location>
</feature>
<dbReference type="Gene3D" id="3.40.50.2020">
    <property type="match status" value="1"/>
</dbReference>
<dbReference type="SUPFAM" id="SSF53271">
    <property type="entry name" value="PRTase-like"/>
    <property type="match status" value="1"/>
</dbReference>
<dbReference type="InterPro" id="IPR051910">
    <property type="entry name" value="ComF/GntX_DNA_util-trans"/>
</dbReference>
<name>A0A2M7UW36_9BACT</name>
<dbReference type="EMBL" id="PFPA01000037">
    <property type="protein sequence ID" value="PIZ88176.1"/>
    <property type="molecule type" value="Genomic_DNA"/>
</dbReference>
<dbReference type="CDD" id="cd06223">
    <property type="entry name" value="PRTases_typeI"/>
    <property type="match status" value="1"/>
</dbReference>
<evidence type="ECO:0000259" key="2">
    <source>
        <dbReference type="Pfam" id="PF00156"/>
    </source>
</evidence>
<proteinExistence type="inferred from homology"/>
<dbReference type="PANTHER" id="PTHR47505:SF1">
    <property type="entry name" value="DNA UTILIZATION PROTEIN YHGH"/>
    <property type="match status" value="1"/>
</dbReference>
<comment type="caution">
    <text evidence="3">The sequence shown here is derived from an EMBL/GenBank/DDBJ whole genome shotgun (WGS) entry which is preliminary data.</text>
</comment>
<dbReference type="PANTHER" id="PTHR47505">
    <property type="entry name" value="DNA UTILIZATION PROTEIN YHGH"/>
    <property type="match status" value="1"/>
</dbReference>
<evidence type="ECO:0000313" key="4">
    <source>
        <dbReference type="Proteomes" id="UP000230081"/>
    </source>
</evidence>
<evidence type="ECO:0000313" key="3">
    <source>
        <dbReference type="EMBL" id="PIZ88176.1"/>
    </source>
</evidence>
<sequence length="218" mass="25101">MWKRIKNFLINLLFPKYCLGCQREGDYLCEDCQATLEISSIHQKADLEELSDLYFAADYQKPLIQNVIQQFKYEPFIKELAKSLSSLIIEHFQLLDNKPDFTDFILIPAPLAKRRQRWRGFNQAEEISLNLAEFWKIPLLNGTLFKIKNTLPQVELSDEERKENIKGAFICKSPEKIKGKKILLVDDVFTTGSTMTECARILKVSGAREIVGIVVARG</sequence>
<gene>
    <name evidence="3" type="ORF">COX91_01595</name>
</gene>
<dbReference type="InterPro" id="IPR029057">
    <property type="entry name" value="PRTase-like"/>
</dbReference>
<accession>A0A2M7UW36</accession>
<dbReference type="Pfam" id="PF00156">
    <property type="entry name" value="Pribosyltran"/>
    <property type="match status" value="1"/>
</dbReference>
<evidence type="ECO:0000256" key="1">
    <source>
        <dbReference type="ARBA" id="ARBA00008007"/>
    </source>
</evidence>